<protein>
    <recommendedName>
        <fullName evidence="7">50S ribosomal protein L22, chloroplastic</fullName>
    </recommendedName>
</protein>
<keyword evidence="3 4" id="KW-0687">Ribonucleoprotein</keyword>
<proteinExistence type="inferred from homology"/>
<dbReference type="InterPro" id="IPR001063">
    <property type="entry name" value="Ribosomal_uL22"/>
</dbReference>
<dbReference type="GO" id="GO:0006412">
    <property type="term" value="P:translation"/>
    <property type="evidence" value="ECO:0007669"/>
    <property type="project" value="InterPro"/>
</dbReference>
<comment type="similarity">
    <text evidence="1 4">Belongs to the universal ribosomal protein uL22 family.</text>
</comment>
<dbReference type="SUPFAM" id="SSF54843">
    <property type="entry name" value="Ribosomal protein L22"/>
    <property type="match status" value="1"/>
</dbReference>
<keyword evidence="2 4" id="KW-0689">Ribosomal protein</keyword>
<dbReference type="GO" id="GO:0003735">
    <property type="term" value="F:structural constituent of ribosome"/>
    <property type="evidence" value="ECO:0007669"/>
    <property type="project" value="InterPro"/>
</dbReference>
<dbReference type="Pfam" id="PF00237">
    <property type="entry name" value="Ribosomal_L22"/>
    <property type="match status" value="1"/>
</dbReference>
<reference evidence="5 6" key="1">
    <citation type="submission" date="2024-03" db="EMBL/GenBank/DDBJ databases">
        <title>The Acrasis kona genome and developmental transcriptomes reveal deep origins of eukaryotic multicellular pathways.</title>
        <authorList>
            <person name="Sheikh S."/>
            <person name="Fu C.-J."/>
            <person name="Brown M.W."/>
            <person name="Baldauf S.L."/>
        </authorList>
    </citation>
    <scope>NUCLEOTIDE SEQUENCE [LARGE SCALE GENOMIC DNA]</scope>
    <source>
        <strain evidence="5 6">ATCC MYA-3509</strain>
    </source>
</reference>
<organism evidence="5 6">
    <name type="scientific">Acrasis kona</name>
    <dbReference type="NCBI Taxonomy" id="1008807"/>
    <lineage>
        <taxon>Eukaryota</taxon>
        <taxon>Discoba</taxon>
        <taxon>Heterolobosea</taxon>
        <taxon>Tetramitia</taxon>
        <taxon>Eutetramitia</taxon>
        <taxon>Acrasidae</taxon>
        <taxon>Acrasis</taxon>
    </lineage>
</organism>
<dbReference type="AlphaFoldDB" id="A0AAW2YJ95"/>
<dbReference type="PANTHER" id="PTHR13501:SF8">
    <property type="entry name" value="LARGE RIBOSOMAL SUBUNIT PROTEIN UL22M"/>
    <property type="match status" value="1"/>
</dbReference>
<evidence type="ECO:0008006" key="7">
    <source>
        <dbReference type="Google" id="ProtNLM"/>
    </source>
</evidence>
<evidence type="ECO:0000256" key="2">
    <source>
        <dbReference type="ARBA" id="ARBA00022980"/>
    </source>
</evidence>
<keyword evidence="6" id="KW-1185">Reference proteome</keyword>
<evidence type="ECO:0000256" key="3">
    <source>
        <dbReference type="ARBA" id="ARBA00023274"/>
    </source>
</evidence>
<evidence type="ECO:0000313" key="5">
    <source>
        <dbReference type="EMBL" id="KAL0476880.1"/>
    </source>
</evidence>
<name>A0AAW2YJ95_9EUKA</name>
<evidence type="ECO:0000256" key="1">
    <source>
        <dbReference type="ARBA" id="ARBA00009451"/>
    </source>
</evidence>
<sequence>MFCRRLPLNNICRIATPNKFIQSIIPIQRSFTTTNVLKDVIVPYKPREIKVKAPVFRTPTRITRGNLPFHTRKELASYLTVKYTIKNIKQGIKKINAQISVLRKLNVREGIKQLSFMHSKVSRILLKFLLTITKMTENQRNVDRNRLLISQCYVTRGKYRLGMRYHAKKRHATARRPRSHITFELKHVPQKENERRLGIRGWTNKQWEKFDAEILEKLEIAEDLVAQRGGEEVSVVEVENEYARIHGIVKNRRGRGRQQEQQEEDVQNE</sequence>
<gene>
    <name evidence="5" type="ORF">AKO1_005687</name>
</gene>
<dbReference type="GO" id="GO:0005762">
    <property type="term" value="C:mitochondrial large ribosomal subunit"/>
    <property type="evidence" value="ECO:0007669"/>
    <property type="project" value="TreeGrafter"/>
</dbReference>
<dbReference type="Gene3D" id="3.90.470.10">
    <property type="entry name" value="Ribosomal protein L22/L17"/>
    <property type="match status" value="1"/>
</dbReference>
<dbReference type="PANTHER" id="PTHR13501">
    <property type="entry name" value="CHLOROPLAST 50S RIBOSOMAL PROTEIN L22-RELATED"/>
    <property type="match status" value="1"/>
</dbReference>
<evidence type="ECO:0000256" key="4">
    <source>
        <dbReference type="RuleBase" id="RU004005"/>
    </source>
</evidence>
<dbReference type="InterPro" id="IPR036394">
    <property type="entry name" value="Ribosomal_uL22_sf"/>
</dbReference>
<dbReference type="Proteomes" id="UP001431209">
    <property type="component" value="Unassembled WGS sequence"/>
</dbReference>
<dbReference type="EMBL" id="JAOPGA020000108">
    <property type="protein sequence ID" value="KAL0476880.1"/>
    <property type="molecule type" value="Genomic_DNA"/>
</dbReference>
<evidence type="ECO:0000313" key="6">
    <source>
        <dbReference type="Proteomes" id="UP001431209"/>
    </source>
</evidence>
<comment type="caution">
    <text evidence="5">The sequence shown here is derived from an EMBL/GenBank/DDBJ whole genome shotgun (WGS) entry which is preliminary data.</text>
</comment>
<accession>A0AAW2YJ95</accession>
<dbReference type="InterPro" id="IPR047867">
    <property type="entry name" value="Ribosomal_uL22_bac/org-type"/>
</dbReference>